<evidence type="ECO:0000256" key="1">
    <source>
        <dbReference type="SAM" id="SignalP"/>
    </source>
</evidence>
<gene>
    <name evidence="2" type="ORF">CLAFUR5_08412</name>
</gene>
<dbReference type="GeneID" id="71988290"/>
<reference evidence="2" key="1">
    <citation type="submission" date="2021-12" db="EMBL/GenBank/DDBJ databases">
        <authorList>
            <person name="Zaccaron A."/>
            <person name="Stergiopoulos I."/>
        </authorList>
    </citation>
    <scope>NUCLEOTIDE SEQUENCE</scope>
    <source>
        <strain evidence="2">Race5_Kim</strain>
    </source>
</reference>
<keyword evidence="1" id="KW-0732">Signal</keyword>
<dbReference type="EMBL" id="CP090165">
    <property type="protein sequence ID" value="UJO15592.1"/>
    <property type="molecule type" value="Genomic_DNA"/>
</dbReference>
<accession>A0A9Q8LDS4</accession>
<organism evidence="2 3">
    <name type="scientific">Passalora fulva</name>
    <name type="common">Tomato leaf mold</name>
    <name type="synonym">Cladosporium fulvum</name>
    <dbReference type="NCBI Taxonomy" id="5499"/>
    <lineage>
        <taxon>Eukaryota</taxon>
        <taxon>Fungi</taxon>
        <taxon>Dikarya</taxon>
        <taxon>Ascomycota</taxon>
        <taxon>Pezizomycotina</taxon>
        <taxon>Dothideomycetes</taxon>
        <taxon>Dothideomycetidae</taxon>
        <taxon>Mycosphaerellales</taxon>
        <taxon>Mycosphaerellaceae</taxon>
        <taxon>Fulvia</taxon>
    </lineage>
</organism>
<dbReference type="Proteomes" id="UP000756132">
    <property type="component" value="Chromosome 3"/>
</dbReference>
<evidence type="ECO:0000313" key="2">
    <source>
        <dbReference type="EMBL" id="UJO15592.1"/>
    </source>
</evidence>
<feature type="chain" id="PRO_5040338739" evidence="1">
    <location>
        <begin position="20"/>
        <end position="399"/>
    </location>
</feature>
<protein>
    <submittedName>
        <fullName evidence="2">Uncharacterized protein</fullName>
    </submittedName>
</protein>
<keyword evidence="3" id="KW-1185">Reference proteome</keyword>
<dbReference type="KEGG" id="ffu:CLAFUR5_08412"/>
<proteinExistence type="predicted"/>
<sequence length="399" mass="44647">MKARQALAATVALTSTVNAAYVPHQAGPDATEAVDFQMLNSKVDPTALNTATGHESLEKRKAGRIFFWAEGVLNGSGQRCDKWTVPKTDIIKKTAAPACAEWRSDAVHEQNYYIVRSYYDSRKKCDKGWEVKEVGEYVAALCKDNDNEYTQYLYQEARDAFSSVRRRDVEDMPHVQAELDPLEDKLVQRDVETMSHEPLPPITTAPDDFWPMGTYNQLCLRDHEQVWPGARHDFCDKCPGAADGTLTSEQVVQCSLYLDQIRDDKAWPSVGSIGPVFTSTGFPANDEAKGSGVIDDGLCYSSPEMEMSKVREQYCNECGDGGLRCDRLAQQVKAEDDYGISLPPFDGMPRLNSVIRGNKDKCEKLCERTVDYPVTAWDGWCNTRCNGLQYVDVGASWRN</sequence>
<evidence type="ECO:0000313" key="3">
    <source>
        <dbReference type="Proteomes" id="UP000756132"/>
    </source>
</evidence>
<name>A0A9Q8LDS4_PASFU</name>
<reference evidence="2" key="2">
    <citation type="journal article" date="2022" name="Microb. Genom.">
        <title>A chromosome-scale genome assembly of the tomato pathogen Cladosporium fulvum reveals a compartmentalized genome architecture and the presence of a dispensable chromosome.</title>
        <authorList>
            <person name="Zaccaron A.Z."/>
            <person name="Chen L.H."/>
            <person name="Samaras A."/>
            <person name="Stergiopoulos I."/>
        </authorList>
    </citation>
    <scope>NUCLEOTIDE SEQUENCE</scope>
    <source>
        <strain evidence="2">Race5_Kim</strain>
    </source>
</reference>
<feature type="signal peptide" evidence="1">
    <location>
        <begin position="1"/>
        <end position="19"/>
    </location>
</feature>
<dbReference type="RefSeq" id="XP_047759958.1">
    <property type="nucleotide sequence ID" value="XM_047907560.1"/>
</dbReference>
<dbReference type="AlphaFoldDB" id="A0A9Q8LDS4"/>